<dbReference type="RefSeq" id="WP_002840259.1">
    <property type="nucleotide sequence ID" value="NZ_AP028338.1"/>
</dbReference>
<protein>
    <submittedName>
        <fullName evidence="1">Uncharacterized protein</fullName>
    </submittedName>
</protein>
<accession>A0A381CI22</accession>
<gene>
    <name evidence="1" type="ORF">BZ274_00340</name>
</gene>
<name>A0A381CI22_CAMCO</name>
<dbReference type="AlphaFoldDB" id="A0A381CI22"/>
<organism evidence="1 2">
    <name type="scientific">Campylobacter coli</name>
    <dbReference type="NCBI Taxonomy" id="195"/>
    <lineage>
        <taxon>Bacteria</taxon>
        <taxon>Pseudomonadati</taxon>
        <taxon>Campylobacterota</taxon>
        <taxon>Epsilonproteobacteria</taxon>
        <taxon>Campylobacterales</taxon>
        <taxon>Campylobacteraceae</taxon>
        <taxon>Campylobacter</taxon>
    </lineage>
</organism>
<evidence type="ECO:0000313" key="2">
    <source>
        <dbReference type="Proteomes" id="UP000382436"/>
    </source>
</evidence>
<reference evidence="1 2" key="1">
    <citation type="submission" date="2018-05" db="EMBL/GenBank/DDBJ databases">
        <authorList>
            <consortium name="PulseNet: The National Subtyping Network for Foodborne Disease Surveillance"/>
            <person name="Tarr C.L."/>
            <person name="Trees E."/>
            <person name="Katz L.S."/>
            <person name="Carleton-Romer H.A."/>
            <person name="Stroika S."/>
            <person name="Kucerova Z."/>
            <person name="Roache K.F."/>
            <person name="Sabol A.L."/>
            <person name="Besser J."/>
            <person name="Gerner-Smidt P."/>
        </authorList>
    </citation>
    <scope>NUCLEOTIDE SEQUENCE [LARGE SCALE GENOMIC DNA]</scope>
    <source>
        <strain evidence="1 2">PNUSAC001435</strain>
    </source>
</reference>
<comment type="caution">
    <text evidence="1">The sequence shown here is derived from an EMBL/GenBank/DDBJ whole genome shotgun (WGS) entry which is preliminary data.</text>
</comment>
<proteinExistence type="predicted"/>
<evidence type="ECO:0000313" key="1">
    <source>
        <dbReference type="EMBL" id="EAJ9196652.1"/>
    </source>
</evidence>
<dbReference type="EMBL" id="AACBVJ010000001">
    <property type="protein sequence ID" value="EAJ9196652.1"/>
    <property type="molecule type" value="Genomic_DNA"/>
</dbReference>
<dbReference type="OrthoDB" id="5368635at2"/>
<sequence length="91" mass="10835">MACIENAYDLCKHFNISEDCEIKIHNFFNTHKDNFLKPCTGIFYGIKQQNKIILERENEYPPGIFCVKTNYLKIVYKKENLEIINIDWINS</sequence>
<dbReference type="Proteomes" id="UP000382436">
    <property type="component" value="Unassembled WGS sequence"/>
</dbReference>